<evidence type="ECO:0000256" key="4">
    <source>
        <dbReference type="ARBA" id="ARBA00022692"/>
    </source>
</evidence>
<keyword evidence="8 14" id="KW-0472">Membrane</keyword>
<reference evidence="17" key="1">
    <citation type="submission" date="2025-08" db="UniProtKB">
        <authorList>
            <consortium name="RefSeq"/>
        </authorList>
    </citation>
    <scope>IDENTIFICATION</scope>
    <source>
        <strain evidence="17">J_2021</strain>
        <tissue evidence="17">Erythrocytes</tissue>
    </source>
</reference>
<dbReference type="PRINTS" id="PR00245">
    <property type="entry name" value="OLFACTORYR"/>
</dbReference>
<evidence type="ECO:0000256" key="7">
    <source>
        <dbReference type="ARBA" id="ARBA00023040"/>
    </source>
</evidence>
<dbReference type="GO" id="GO:0004930">
    <property type="term" value="F:G protein-coupled receptor activity"/>
    <property type="evidence" value="ECO:0007669"/>
    <property type="project" value="UniProtKB-KW"/>
</dbReference>
<dbReference type="InterPro" id="IPR000725">
    <property type="entry name" value="Olfact_rcpt"/>
</dbReference>
<name>A0A8J0UN71_XENLA</name>
<dbReference type="AlphaFoldDB" id="A0A8J0UN71"/>
<organism evidence="16 17">
    <name type="scientific">Xenopus laevis</name>
    <name type="common">African clawed frog</name>
    <dbReference type="NCBI Taxonomy" id="8355"/>
    <lineage>
        <taxon>Eukaryota</taxon>
        <taxon>Metazoa</taxon>
        <taxon>Chordata</taxon>
        <taxon>Craniata</taxon>
        <taxon>Vertebrata</taxon>
        <taxon>Euteleostomi</taxon>
        <taxon>Amphibia</taxon>
        <taxon>Batrachia</taxon>
        <taxon>Anura</taxon>
        <taxon>Pipoidea</taxon>
        <taxon>Pipidae</taxon>
        <taxon>Xenopodinae</taxon>
        <taxon>Xenopus</taxon>
        <taxon>Xenopus</taxon>
    </lineage>
</organism>
<evidence type="ECO:0000256" key="12">
    <source>
        <dbReference type="ARBA" id="ARBA00023224"/>
    </source>
</evidence>
<keyword evidence="12 13" id="KW-0807">Transducer</keyword>
<keyword evidence="5 14" id="KW-0552">Olfaction</keyword>
<dbReference type="Proteomes" id="UP000186698">
    <property type="component" value="Chromosome 3L"/>
</dbReference>
<dbReference type="InterPro" id="IPR017452">
    <property type="entry name" value="GPCR_Rhodpsn_7TM"/>
</dbReference>
<dbReference type="GO" id="GO:0004984">
    <property type="term" value="F:olfactory receptor activity"/>
    <property type="evidence" value="ECO:0000318"/>
    <property type="project" value="GO_Central"/>
</dbReference>
<keyword evidence="2 14" id="KW-1003">Cell membrane</keyword>
<keyword evidence="7 13" id="KW-0297">G-protein coupled receptor</keyword>
<feature type="domain" description="G-protein coupled receptors family 1 profile" evidence="15">
    <location>
        <begin position="41"/>
        <end position="290"/>
    </location>
</feature>
<dbReference type="InterPro" id="IPR000276">
    <property type="entry name" value="GPCR_Rhodpsn"/>
</dbReference>
<evidence type="ECO:0000313" key="17">
    <source>
        <dbReference type="RefSeq" id="XP_018107140.1"/>
    </source>
</evidence>
<evidence type="ECO:0000256" key="11">
    <source>
        <dbReference type="ARBA" id="ARBA00023180"/>
    </source>
</evidence>
<accession>A0A8J0UN71</accession>
<keyword evidence="4 13" id="KW-0812">Transmembrane</keyword>
<evidence type="ECO:0000313" key="16">
    <source>
        <dbReference type="Proteomes" id="UP000186698"/>
    </source>
</evidence>
<comment type="similarity">
    <text evidence="13">Belongs to the G-protein coupled receptor 1 family.</text>
</comment>
<dbReference type="PROSITE" id="PS50262">
    <property type="entry name" value="G_PROTEIN_RECEP_F1_2"/>
    <property type="match status" value="1"/>
</dbReference>
<evidence type="ECO:0000256" key="10">
    <source>
        <dbReference type="ARBA" id="ARBA00023170"/>
    </source>
</evidence>
<feature type="transmembrane region" description="Helical" evidence="14">
    <location>
        <begin position="98"/>
        <end position="120"/>
    </location>
</feature>
<keyword evidence="16" id="KW-1185">Reference proteome</keyword>
<dbReference type="PANTHER" id="PTHR24242">
    <property type="entry name" value="G-PROTEIN COUPLED RECEPTOR"/>
    <property type="match status" value="1"/>
</dbReference>
<dbReference type="Pfam" id="PF13853">
    <property type="entry name" value="7tm_4"/>
    <property type="match status" value="1"/>
</dbReference>
<feature type="transmembrane region" description="Helical" evidence="14">
    <location>
        <begin position="140"/>
        <end position="160"/>
    </location>
</feature>
<dbReference type="OrthoDB" id="9444602at2759"/>
<feature type="transmembrane region" description="Helical" evidence="14">
    <location>
        <begin position="25"/>
        <end position="49"/>
    </location>
</feature>
<evidence type="ECO:0000256" key="8">
    <source>
        <dbReference type="ARBA" id="ARBA00023136"/>
    </source>
</evidence>
<comment type="subcellular location">
    <subcellularLocation>
        <location evidence="1 14">Cell membrane</location>
        <topology evidence="1 14">Multi-pass membrane protein</topology>
    </subcellularLocation>
</comment>
<evidence type="ECO:0000256" key="13">
    <source>
        <dbReference type="RuleBase" id="RU000688"/>
    </source>
</evidence>
<evidence type="ECO:0000256" key="6">
    <source>
        <dbReference type="ARBA" id="ARBA00022989"/>
    </source>
</evidence>
<proteinExistence type="inferred from homology"/>
<dbReference type="FunFam" id="1.20.1070.10:FF:000010">
    <property type="entry name" value="Olfactory receptor"/>
    <property type="match status" value="1"/>
</dbReference>
<keyword evidence="6 14" id="KW-1133">Transmembrane helix</keyword>
<dbReference type="GO" id="GO:0005886">
    <property type="term" value="C:plasma membrane"/>
    <property type="evidence" value="ECO:0007669"/>
    <property type="project" value="UniProtKB-SubCell"/>
</dbReference>
<dbReference type="SUPFAM" id="SSF81321">
    <property type="entry name" value="Family A G protein-coupled receptor-like"/>
    <property type="match status" value="1"/>
</dbReference>
<sequence>MSMKNQTLVSEIVLLGFQNLHNFKIPLFSLFLLIYIMTVWENVLIMVLVSSSQNLQSPMYFFLRQLSLCDLVESTIIVPTLLQTVIYDKVMLPLVGCMIQFSFLTATEAFECLLLAVMSYDRYVAICIPLRYSSIMSHRVCVTLIVMSWLLGLTSALLLVNTMATLQFCDQNTINHYFCDFFPLLELSCSDTFLVRLTNILLSFPVFFIPFMLIVASYMCIAHEILKIVSNTGRQKAFSTCSSHLAVVSIFYGTLIAIYVVPPRKESQTMSEVLSLLYTVVTPLINPIIYSLRNKDIKQDLDYLTNNRQTLGVT</sequence>
<evidence type="ECO:0000256" key="14">
    <source>
        <dbReference type="RuleBase" id="RU363047"/>
    </source>
</evidence>
<dbReference type="Gene3D" id="1.20.1070.10">
    <property type="entry name" value="Rhodopsin 7-helix transmembrane proteins"/>
    <property type="match status" value="1"/>
</dbReference>
<keyword evidence="11" id="KW-0325">Glycoprotein</keyword>
<dbReference type="PANTHER" id="PTHR24242:SF398">
    <property type="entry name" value="OLFACTORY RECEPTOR 11L1-LIKE"/>
    <property type="match status" value="1"/>
</dbReference>
<keyword evidence="3 14" id="KW-0716">Sensory transduction</keyword>
<protein>
    <recommendedName>
        <fullName evidence="14">Olfactory receptor</fullName>
    </recommendedName>
</protein>
<dbReference type="KEGG" id="xla:108710516"/>
<evidence type="ECO:0000259" key="15">
    <source>
        <dbReference type="PROSITE" id="PS50262"/>
    </source>
</evidence>
<evidence type="ECO:0000256" key="2">
    <source>
        <dbReference type="ARBA" id="ARBA00022475"/>
    </source>
</evidence>
<gene>
    <name evidence="17" type="primary">LOC108710516</name>
</gene>
<dbReference type="InterPro" id="IPR050939">
    <property type="entry name" value="Olfactory_GPCR1"/>
</dbReference>
<keyword evidence="9" id="KW-1015">Disulfide bond</keyword>
<dbReference type="PRINTS" id="PR00237">
    <property type="entry name" value="GPCRRHODOPSN"/>
</dbReference>
<keyword evidence="10 13" id="KW-0675">Receptor</keyword>
<dbReference type="GO" id="GO:0005549">
    <property type="term" value="F:odorant binding"/>
    <property type="evidence" value="ECO:0000318"/>
    <property type="project" value="GO_Central"/>
</dbReference>
<feature type="transmembrane region" description="Helical" evidence="14">
    <location>
        <begin position="273"/>
        <end position="292"/>
    </location>
</feature>
<dbReference type="RefSeq" id="XP_018107140.1">
    <property type="nucleotide sequence ID" value="XM_018251651.2"/>
</dbReference>
<dbReference type="PROSITE" id="PS00237">
    <property type="entry name" value="G_PROTEIN_RECEP_F1_1"/>
    <property type="match status" value="1"/>
</dbReference>
<dbReference type="GeneID" id="108710516"/>
<feature type="transmembrane region" description="Helical" evidence="14">
    <location>
        <begin position="200"/>
        <end position="221"/>
    </location>
</feature>
<evidence type="ECO:0000256" key="1">
    <source>
        <dbReference type="ARBA" id="ARBA00004651"/>
    </source>
</evidence>
<feature type="transmembrane region" description="Helical" evidence="14">
    <location>
        <begin position="242"/>
        <end position="261"/>
    </location>
</feature>
<evidence type="ECO:0000256" key="5">
    <source>
        <dbReference type="ARBA" id="ARBA00022725"/>
    </source>
</evidence>
<evidence type="ECO:0000256" key="3">
    <source>
        <dbReference type="ARBA" id="ARBA00022606"/>
    </source>
</evidence>
<evidence type="ECO:0000256" key="9">
    <source>
        <dbReference type="ARBA" id="ARBA00023157"/>
    </source>
</evidence>